<dbReference type="AlphaFoldDB" id="A0A163LHK5"/>
<sequence>MRMAEAITSEDIFYVKHAVILPLVITAFERDCRYLGSNLKTPGPYVDTIKLAIDRAWVDLRKIKKHLWKKGLKVYEENHTKQGIKAKFKCRGYTSELDLHWEFITAEASILMRKYLGLDVTIYEDPTIPEHLRERY</sequence>
<dbReference type="Pfam" id="PF26325">
    <property type="entry name" value="YhjD"/>
    <property type="match status" value="1"/>
</dbReference>
<gene>
    <name evidence="1" type="ORF">AWU65_20475</name>
</gene>
<accession>A0A163LHK5</accession>
<proteinExistence type="predicted"/>
<dbReference type="InterPro" id="IPR058600">
    <property type="entry name" value="YhjD-like"/>
</dbReference>
<dbReference type="OrthoDB" id="2910298at2"/>
<dbReference type="RefSeq" id="WP_063479180.1">
    <property type="nucleotide sequence ID" value="NZ_CP147845.1"/>
</dbReference>
<protein>
    <submittedName>
        <fullName evidence="1">Uncharacterized protein</fullName>
    </submittedName>
</protein>
<keyword evidence="2" id="KW-1185">Reference proteome</keyword>
<organism evidence="1 2">
    <name type="scientific">Paenibacillus glucanolyticus</name>
    <dbReference type="NCBI Taxonomy" id="59843"/>
    <lineage>
        <taxon>Bacteria</taxon>
        <taxon>Bacillati</taxon>
        <taxon>Bacillota</taxon>
        <taxon>Bacilli</taxon>
        <taxon>Bacillales</taxon>
        <taxon>Paenibacillaceae</taxon>
        <taxon>Paenibacillus</taxon>
    </lineage>
</organism>
<comment type="caution">
    <text evidence="1">The sequence shown here is derived from an EMBL/GenBank/DDBJ whole genome shotgun (WGS) entry which is preliminary data.</text>
</comment>
<evidence type="ECO:0000313" key="1">
    <source>
        <dbReference type="EMBL" id="KZS48134.1"/>
    </source>
</evidence>
<name>A0A163LHK5_9BACL</name>
<dbReference type="EMBL" id="LWMH01000001">
    <property type="protein sequence ID" value="KZS48134.1"/>
    <property type="molecule type" value="Genomic_DNA"/>
</dbReference>
<dbReference type="Proteomes" id="UP000076796">
    <property type="component" value="Unassembled WGS sequence"/>
</dbReference>
<evidence type="ECO:0000313" key="2">
    <source>
        <dbReference type="Proteomes" id="UP000076796"/>
    </source>
</evidence>
<dbReference type="GeneID" id="97556360"/>
<reference evidence="1" key="1">
    <citation type="journal article" date="2016" name="Genome Announc.">
        <title>Draft genomes of two strains of Paenibacillus glucanolyticus with capability to degrade lignocellulose.</title>
        <authorList>
            <person name="Mathews S.L."/>
            <person name="Pawlak J."/>
            <person name="Grunden A.M."/>
        </authorList>
    </citation>
    <scope>NUCLEOTIDE SEQUENCE [LARGE SCALE GENOMIC DNA]</scope>
    <source>
        <strain evidence="1">SLM1</strain>
    </source>
</reference>